<sequence length="91" mass="10020">MNEISAIRVNHVQIPPGCTMFLPELTGDQSMATSLYGKSATILKFPAAVSRKAEERRSEAQRKLDLAPSDVCAAVDGCWYHEEALSDETKH</sequence>
<evidence type="ECO:0000313" key="1">
    <source>
        <dbReference type="EMBL" id="AEH83012.1"/>
    </source>
</evidence>
<dbReference type="EMBL" id="CP001832">
    <property type="protein sequence ID" value="AEH83012.1"/>
    <property type="molecule type" value="Genomic_DNA"/>
</dbReference>
<evidence type="ECO:0000313" key="2">
    <source>
        <dbReference type="Proteomes" id="UP000009045"/>
    </source>
</evidence>
<dbReference type="PATRIC" id="fig|707241.3.peg.5853"/>
<name>F7XIS4_SINMM</name>
<dbReference type="Proteomes" id="UP000009045">
    <property type="component" value="Plasmid pSmeSM11d"/>
</dbReference>
<keyword evidence="1" id="KW-0614">Plasmid</keyword>
<accession>F7XIS4</accession>
<protein>
    <submittedName>
        <fullName evidence="1">Glutamine synthetase translation inhibitor</fullName>
    </submittedName>
</protein>
<reference evidence="1 2" key="1">
    <citation type="journal article" date="2011" name="J. Biotechnol.">
        <title>The complete genome sequence of the dominant Sinorhizobium meliloti field isolate SM11 extends the S. meliloti pan-genome.</title>
        <authorList>
            <person name="Schneiker-Bekel S."/>
            <person name="Wibberg D."/>
            <person name="Bekel T."/>
            <person name="Blom J."/>
            <person name="Linke B."/>
            <person name="Neuweger H."/>
            <person name="Stiens M."/>
            <person name="Vorholter F.J."/>
            <person name="Weidner S."/>
            <person name="Goesmann A."/>
            <person name="Puhler A."/>
            <person name="Schluter A."/>
        </authorList>
    </citation>
    <scope>NUCLEOTIDE SEQUENCE [LARGE SCALE GENOMIC DNA]</scope>
    <source>
        <strain evidence="1 2">SM11</strain>
        <plasmid evidence="2">pSmeSM11d</plasmid>
    </source>
</reference>
<dbReference type="KEGG" id="smx:SM11_pD0179"/>
<organism evidence="1 2">
    <name type="scientific">Sinorhizobium meliloti (strain SM11)</name>
    <dbReference type="NCBI Taxonomy" id="707241"/>
    <lineage>
        <taxon>Bacteria</taxon>
        <taxon>Pseudomonadati</taxon>
        <taxon>Pseudomonadota</taxon>
        <taxon>Alphaproteobacteria</taxon>
        <taxon>Hyphomicrobiales</taxon>
        <taxon>Rhizobiaceae</taxon>
        <taxon>Sinorhizobium/Ensifer group</taxon>
        <taxon>Sinorhizobium</taxon>
    </lineage>
</organism>
<dbReference type="InterPro" id="IPR021232">
    <property type="entry name" value="DUF2735"/>
</dbReference>
<dbReference type="HOGENOM" id="CLU_187729_0_0_5"/>
<geneLocation type="plasmid" evidence="1 2">
    <name>pSmeSM11d</name>
</geneLocation>
<dbReference type="AlphaFoldDB" id="F7XIS4"/>
<proteinExistence type="predicted"/>
<dbReference type="Pfam" id="PF10931">
    <property type="entry name" value="DUF2735"/>
    <property type="match status" value="1"/>
</dbReference>
<gene>
    <name evidence="1" type="primary">gstI</name>
    <name evidence="1" type="ordered locus">SM11_pD0179</name>
</gene>